<protein>
    <submittedName>
        <fullName evidence="1">Uncharacterized protein</fullName>
    </submittedName>
</protein>
<dbReference type="EMBL" id="VSSQ01078100">
    <property type="protein sequence ID" value="MPN28000.1"/>
    <property type="molecule type" value="Genomic_DNA"/>
</dbReference>
<organism evidence="1">
    <name type="scientific">bioreactor metagenome</name>
    <dbReference type="NCBI Taxonomy" id="1076179"/>
    <lineage>
        <taxon>unclassified sequences</taxon>
        <taxon>metagenomes</taxon>
        <taxon>ecological metagenomes</taxon>
    </lineage>
</organism>
<gene>
    <name evidence="1" type="ORF">SDC9_175434</name>
</gene>
<dbReference type="AlphaFoldDB" id="A0A645GP64"/>
<proteinExistence type="predicted"/>
<name>A0A645GP64_9ZZZZ</name>
<dbReference type="Gene3D" id="3.60.60.10">
    <property type="entry name" value="Penicillin V Acylase, Chain A"/>
    <property type="match status" value="1"/>
</dbReference>
<sequence>MRRAPDEDGLLVATNHFVDPFWGLESIALDDQDPAYTAHRRANLLALGEKNKGKINPEVMMEIMSIPLENGGAFRAPNVTSYQIVTVPKELKVWVRVPEVQEWTEVDLKPLFSEE</sequence>
<reference evidence="1" key="1">
    <citation type="submission" date="2019-08" db="EMBL/GenBank/DDBJ databases">
        <authorList>
            <person name="Kucharzyk K."/>
            <person name="Murdoch R.W."/>
            <person name="Higgins S."/>
            <person name="Loffler F."/>
        </authorList>
    </citation>
    <scope>NUCLEOTIDE SEQUENCE</scope>
</reference>
<evidence type="ECO:0000313" key="1">
    <source>
        <dbReference type="EMBL" id="MPN28000.1"/>
    </source>
</evidence>
<accession>A0A645GP64</accession>
<comment type="caution">
    <text evidence="1">The sequence shown here is derived from an EMBL/GenBank/DDBJ whole genome shotgun (WGS) entry which is preliminary data.</text>
</comment>